<organism evidence="5 6">
    <name type="scientific">Paramormyrops kingsleyae</name>
    <dbReference type="NCBI Taxonomy" id="1676925"/>
    <lineage>
        <taxon>Eukaryota</taxon>
        <taxon>Metazoa</taxon>
        <taxon>Chordata</taxon>
        <taxon>Craniata</taxon>
        <taxon>Vertebrata</taxon>
        <taxon>Euteleostomi</taxon>
        <taxon>Actinopterygii</taxon>
        <taxon>Neopterygii</taxon>
        <taxon>Teleostei</taxon>
        <taxon>Osteoglossocephala</taxon>
        <taxon>Osteoglossomorpha</taxon>
        <taxon>Osteoglossiformes</taxon>
        <taxon>Mormyridae</taxon>
        <taxon>Paramormyrops</taxon>
    </lineage>
</organism>
<feature type="domain" description="Disease resistance R13L4/SHOC-2-like LRR" evidence="4">
    <location>
        <begin position="52"/>
        <end position="148"/>
    </location>
</feature>
<dbReference type="InterPro" id="IPR050216">
    <property type="entry name" value="LRR_domain-containing"/>
</dbReference>
<dbReference type="InterPro" id="IPR001611">
    <property type="entry name" value="Leu-rich_rpt"/>
</dbReference>
<dbReference type="Proteomes" id="UP000261540">
    <property type="component" value="Unplaced"/>
</dbReference>
<dbReference type="PRINTS" id="PR00019">
    <property type="entry name" value="LEURICHRPT"/>
</dbReference>
<dbReference type="Ensembl" id="ENSPKIT00000004768.1">
    <property type="protein sequence ID" value="ENSPKIP00000024067.1"/>
    <property type="gene ID" value="ENSPKIG00000007464.1"/>
</dbReference>
<dbReference type="GO" id="GO:0005737">
    <property type="term" value="C:cytoplasm"/>
    <property type="evidence" value="ECO:0007669"/>
    <property type="project" value="TreeGrafter"/>
</dbReference>
<reference evidence="5" key="2">
    <citation type="submission" date="2025-09" db="UniProtKB">
        <authorList>
            <consortium name="Ensembl"/>
        </authorList>
    </citation>
    <scope>IDENTIFICATION</scope>
</reference>
<protein>
    <submittedName>
        <fullName evidence="5">Ras suppressor protein 1</fullName>
    </submittedName>
</protein>
<dbReference type="FunFam" id="3.80.10.10:FF:000034">
    <property type="entry name" value="Ras suppressor protein 1"/>
    <property type="match status" value="1"/>
</dbReference>
<evidence type="ECO:0000313" key="6">
    <source>
        <dbReference type="Proteomes" id="UP000261540"/>
    </source>
</evidence>
<name>A0A3B3S027_9TELE</name>
<dbReference type="PANTHER" id="PTHR48051:SF1">
    <property type="entry name" value="RAS SUPPRESSOR PROTEIN 1"/>
    <property type="match status" value="1"/>
</dbReference>
<dbReference type="PANTHER" id="PTHR48051">
    <property type="match status" value="1"/>
</dbReference>
<dbReference type="InterPro" id="IPR055414">
    <property type="entry name" value="LRR_R13L4/SHOC2-like"/>
</dbReference>
<proteinExistence type="predicted"/>
<dbReference type="Pfam" id="PF13855">
    <property type="entry name" value="LRR_8"/>
    <property type="match status" value="1"/>
</dbReference>
<dbReference type="InterPro" id="IPR003591">
    <property type="entry name" value="Leu-rich_rpt_typical-subtyp"/>
</dbReference>
<dbReference type="AlphaFoldDB" id="A0A3B3S027"/>
<evidence type="ECO:0000313" key="5">
    <source>
        <dbReference type="Ensembl" id="ENSPKIP00000024067.1"/>
    </source>
</evidence>
<keyword evidence="6" id="KW-1185">Reference proteome</keyword>
<dbReference type="Pfam" id="PF23598">
    <property type="entry name" value="LRR_14"/>
    <property type="match status" value="1"/>
</dbReference>
<dbReference type="GeneTree" id="ENSGT00940000158676"/>
<keyword evidence="1" id="KW-0433">Leucine-rich repeat</keyword>
<sequence>MGNWTWRMCYPQKNKVKRLECTCVSLSLQWKTSKSIRNIVVESRKKNLLHVDLCDGNIYDLWHVPGLFNLSHITQLALSHNKLTDLPPCIVDLRNLEVLNVFNNYIEELPSQICSLKKLRHLNLGMNRMSALPQGFGPLPSLEILDLSYNNLSEASLPSSFFYIVTLRALYLSENNFKVLPPDIGKLNRLQILCLRDNDLISLPKEVGDLAQLKELHIQGNWLSILPPQLGNLDLTGPKHVFKAENNPWVIPIASQLEMGTSSVFEYIRSETYKYMYDRHMQSSLEPPEMNSNESKKTSCKTLAT</sequence>
<evidence type="ECO:0000256" key="2">
    <source>
        <dbReference type="ARBA" id="ARBA00022737"/>
    </source>
</evidence>
<reference evidence="5" key="1">
    <citation type="submission" date="2025-08" db="UniProtKB">
        <authorList>
            <consortium name="Ensembl"/>
        </authorList>
    </citation>
    <scope>IDENTIFICATION</scope>
</reference>
<dbReference type="InterPro" id="IPR032675">
    <property type="entry name" value="LRR_dom_sf"/>
</dbReference>
<evidence type="ECO:0000256" key="3">
    <source>
        <dbReference type="SAM" id="MobiDB-lite"/>
    </source>
</evidence>
<dbReference type="PROSITE" id="PS51450">
    <property type="entry name" value="LRR"/>
    <property type="match status" value="1"/>
</dbReference>
<keyword evidence="2" id="KW-0677">Repeat</keyword>
<evidence type="ECO:0000259" key="4">
    <source>
        <dbReference type="Pfam" id="PF23598"/>
    </source>
</evidence>
<evidence type="ECO:0000256" key="1">
    <source>
        <dbReference type="ARBA" id="ARBA00022614"/>
    </source>
</evidence>
<accession>A0A3B3S027</accession>
<dbReference type="Gene3D" id="3.80.10.10">
    <property type="entry name" value="Ribonuclease Inhibitor"/>
    <property type="match status" value="2"/>
</dbReference>
<dbReference type="SMART" id="SM00364">
    <property type="entry name" value="LRR_BAC"/>
    <property type="match status" value="5"/>
</dbReference>
<feature type="compositionally biased region" description="Polar residues" evidence="3">
    <location>
        <begin position="284"/>
        <end position="293"/>
    </location>
</feature>
<dbReference type="STRING" id="1676925.ENSPKIP00000024067"/>
<dbReference type="SUPFAM" id="SSF52058">
    <property type="entry name" value="L domain-like"/>
    <property type="match status" value="1"/>
</dbReference>
<feature type="region of interest" description="Disordered" evidence="3">
    <location>
        <begin position="284"/>
        <end position="305"/>
    </location>
</feature>
<dbReference type="SMART" id="SM00369">
    <property type="entry name" value="LRR_TYP"/>
    <property type="match status" value="6"/>
</dbReference>